<organism evidence="1 2">
    <name type="scientific">Dendrobium thyrsiflorum</name>
    <name type="common">Pinecone-like raceme dendrobium</name>
    <name type="synonym">Orchid</name>
    <dbReference type="NCBI Taxonomy" id="117978"/>
    <lineage>
        <taxon>Eukaryota</taxon>
        <taxon>Viridiplantae</taxon>
        <taxon>Streptophyta</taxon>
        <taxon>Embryophyta</taxon>
        <taxon>Tracheophyta</taxon>
        <taxon>Spermatophyta</taxon>
        <taxon>Magnoliopsida</taxon>
        <taxon>Liliopsida</taxon>
        <taxon>Asparagales</taxon>
        <taxon>Orchidaceae</taxon>
        <taxon>Epidendroideae</taxon>
        <taxon>Malaxideae</taxon>
        <taxon>Dendrobiinae</taxon>
        <taxon>Dendrobium</taxon>
    </lineage>
</organism>
<gene>
    <name evidence="1" type="ORF">M5K25_008425</name>
</gene>
<proteinExistence type="predicted"/>
<dbReference type="AlphaFoldDB" id="A0ABD0V9H5"/>
<dbReference type="EMBL" id="JANQDX010000007">
    <property type="protein sequence ID" value="KAL0921361.1"/>
    <property type="molecule type" value="Genomic_DNA"/>
</dbReference>
<evidence type="ECO:0000313" key="1">
    <source>
        <dbReference type="EMBL" id="KAL0921361.1"/>
    </source>
</evidence>
<protein>
    <submittedName>
        <fullName evidence="1">Uncharacterized protein</fullName>
    </submittedName>
</protein>
<evidence type="ECO:0000313" key="2">
    <source>
        <dbReference type="Proteomes" id="UP001552299"/>
    </source>
</evidence>
<accession>A0ABD0V9H5</accession>
<comment type="caution">
    <text evidence="1">The sequence shown here is derived from an EMBL/GenBank/DDBJ whole genome shotgun (WGS) entry which is preliminary data.</text>
</comment>
<keyword evidence="2" id="KW-1185">Reference proteome</keyword>
<sequence>MAHFHSAAISNNTEYFKIHVLSFLLSFQSPGLQRLHKRELKIAVTSAHPLRRSPPPPANVWAASISGTPSLAAGSNSPPRSLISTSSANASAVSSSADFWLLSSTIAMAEISSLTFSLSFPFFLPFSEGSPTLRSLRFPFTVAPARSEVARWSSNASMA</sequence>
<dbReference type="Proteomes" id="UP001552299">
    <property type="component" value="Unassembled WGS sequence"/>
</dbReference>
<reference evidence="1 2" key="1">
    <citation type="journal article" date="2024" name="Plant Biotechnol. J.">
        <title>Dendrobium thyrsiflorum genome and its molecular insights into genes involved in important horticultural traits.</title>
        <authorList>
            <person name="Chen B."/>
            <person name="Wang J.Y."/>
            <person name="Zheng P.J."/>
            <person name="Li K.L."/>
            <person name="Liang Y.M."/>
            <person name="Chen X.F."/>
            <person name="Zhang C."/>
            <person name="Zhao X."/>
            <person name="He X."/>
            <person name="Zhang G.Q."/>
            <person name="Liu Z.J."/>
            <person name="Xu Q."/>
        </authorList>
    </citation>
    <scope>NUCLEOTIDE SEQUENCE [LARGE SCALE GENOMIC DNA]</scope>
    <source>
        <strain evidence="1">GZMU011</strain>
    </source>
</reference>
<name>A0ABD0V9H5_DENTH</name>